<dbReference type="AlphaFoldDB" id="A0A1G6EM07"/>
<feature type="binding site" evidence="10">
    <location>
        <position position="907"/>
    </location>
    <ligand>
        <name>Zn(2+)</name>
        <dbReference type="ChEBI" id="CHEBI:29105"/>
    </ligand>
</feature>
<dbReference type="InterPro" id="IPR013155">
    <property type="entry name" value="M/V/L/I-tRNA-synth_anticd-bd"/>
</dbReference>
<evidence type="ECO:0000256" key="9">
    <source>
        <dbReference type="ARBA" id="ARBA00048359"/>
    </source>
</evidence>
<comment type="domain">
    <text evidence="10">IleRS has two distinct active sites: one for aminoacylation and one for editing. The misactivated valine is translocated from the active site to the editing site, which sterically excludes the correctly activated isoleucine. The single editing site contains two valyl binding pockets, one specific for each substrate (Val-AMP or Val-tRNA(Ile)).</text>
</comment>
<keyword evidence="3 10" id="KW-0436">Ligase</keyword>
<dbReference type="Pfam" id="PF00133">
    <property type="entry name" value="tRNA-synt_1"/>
    <property type="match status" value="1"/>
</dbReference>
<dbReference type="CDD" id="cd07960">
    <property type="entry name" value="Anticodon_Ia_Ile_BEm"/>
    <property type="match status" value="1"/>
</dbReference>
<evidence type="ECO:0000256" key="1">
    <source>
        <dbReference type="ARBA" id="ARBA00006887"/>
    </source>
</evidence>
<dbReference type="EMBL" id="FMXO01000019">
    <property type="protein sequence ID" value="SDB58428.1"/>
    <property type="molecule type" value="Genomic_DNA"/>
</dbReference>
<comment type="function">
    <text evidence="8 10">Catalyzes the attachment of isoleucine to tRNA(Ile). As IleRS can inadvertently accommodate and process structurally similar amino acids such as valine, to avoid such errors it has two additional distinct tRNA(Ile)-dependent editing activities. One activity is designated as 'pretransfer' editing and involves the hydrolysis of activated Val-AMP. The other activity is designated 'posttransfer' editing and involves deacylation of mischarged Val-tRNA(Ile).</text>
</comment>
<evidence type="ECO:0000259" key="11">
    <source>
        <dbReference type="Pfam" id="PF00133"/>
    </source>
</evidence>
<accession>A0A1G6EM07</accession>
<evidence type="ECO:0000256" key="2">
    <source>
        <dbReference type="ARBA" id="ARBA00022490"/>
    </source>
</evidence>
<dbReference type="InterPro" id="IPR009008">
    <property type="entry name" value="Val/Leu/Ile-tRNA-synth_edit"/>
</dbReference>
<dbReference type="NCBIfam" id="TIGR00392">
    <property type="entry name" value="ileS"/>
    <property type="match status" value="1"/>
</dbReference>
<keyword evidence="2 10" id="KW-0963">Cytoplasm</keyword>
<evidence type="ECO:0000259" key="12">
    <source>
        <dbReference type="Pfam" id="PF08264"/>
    </source>
</evidence>
<dbReference type="GO" id="GO:0005829">
    <property type="term" value="C:cytosol"/>
    <property type="evidence" value="ECO:0007669"/>
    <property type="project" value="TreeGrafter"/>
</dbReference>
<dbReference type="EC" id="6.1.1.5" evidence="10"/>
<dbReference type="Gene3D" id="1.10.730.20">
    <property type="match status" value="1"/>
</dbReference>
<dbReference type="STRING" id="617002.SAMN05660653_02966"/>
<evidence type="ECO:0000256" key="5">
    <source>
        <dbReference type="ARBA" id="ARBA00022840"/>
    </source>
</evidence>
<protein>
    <recommendedName>
        <fullName evidence="10">Isoleucine--tRNA ligase</fullName>
        <ecNumber evidence="10">6.1.1.5</ecNumber>
    </recommendedName>
    <alternativeName>
        <fullName evidence="10">Isoleucyl-tRNA synthetase</fullName>
        <shortName evidence="10">IleRS</shortName>
    </alternativeName>
</protein>
<dbReference type="HAMAP" id="MF_02002">
    <property type="entry name" value="Ile_tRNA_synth_type1"/>
    <property type="match status" value="1"/>
</dbReference>
<dbReference type="InterPro" id="IPR001412">
    <property type="entry name" value="aa-tRNA-synth_I_CS"/>
</dbReference>
<sequence>MTEYKKTLNLPQTTFPMRANLSQNEPKMLVFWKEINAYQAMIEANAGAREYVLHDGPPYANGHIHLGTALNKVLKDIIVKSRNMQGLRAEYVPGWDCHGLPIELKVEQEFKLKQKAVSTLEIRRRCREYAWKYLDIQREEFKRLGVFGAWDDPYMTMKPAYEAATARELGRFMAKGAVVRNKKPVHWCCSCETALAEAEVEYAEHSSPSIYVAFPLNDPKLDEIFPGADCSNASIVIWTTTPWTIPDNMAVAVHPDFSYALVRVAGQCFIVAEELAAKLQETFGWQEPEVVGKATGQQLEGLQAGHPFYDRPSPVVLASYVTLEAGTGCVHTAPGHGRDDYETGLRYGLETLSPLDDRGCFYTQTEMVGGLNVFDANPKVIEILTQSRRLLAQERITHFYPHCWRCNKPVIFRATMQWFISMQADDLRGKALHEIDENVRWIPSWGRERIHNMIANRPDWCISRQRNWGVPIVALICGDCGHTYTDSDWVFSVVDRFADHERGADYWFEASLEEVAPQGLACPDCGSANWEKEDDILDVWFDSGTSFAAVLEQRPECRFPADLYLEGSDQHRGWFHSSLLASVGSRGVAPYKAVLTHGYVVDANGRKMSKSVGNVVAPQEIIKQFGAEILRLWVASEDYQDDVRISTETLNRLVDAYRRIRNTCRFLLGNLFDFRPAEHAVDLEQMPPLDRFAMDLFARRHARIVEAYEQYEFHKVFHTLHNMCVTDLSAFYLDIVKDRLYVSGTDSLDRRSAQTVLWRLLEGLLADMAPVLSFTAEEVYQHLPEEYRAGSSSVFGLRFQADAAGKMSSEERQAWETVVQVRAEVTKAIEPVRKSGVVGHSLATEVILYAHEDLLEVLRSMSSMLREVFIVSKVTVKPESDAPGDAFISQDVSGLRIGVASAPGEKCPRCWVFSEELAPGAGTGEDMTMPFIGPSEVCPRCQAALEGR</sequence>
<evidence type="ECO:0000256" key="6">
    <source>
        <dbReference type="ARBA" id="ARBA00022917"/>
    </source>
</evidence>
<dbReference type="InterPro" id="IPR002301">
    <property type="entry name" value="Ile-tRNA-ligase"/>
</dbReference>
<evidence type="ECO:0000313" key="13">
    <source>
        <dbReference type="EMBL" id="SDB58428.1"/>
    </source>
</evidence>
<dbReference type="GO" id="GO:0008270">
    <property type="term" value="F:zinc ion binding"/>
    <property type="evidence" value="ECO:0007669"/>
    <property type="project" value="UniProtKB-UniRule"/>
</dbReference>
<feature type="short sequence motif" description="'HIGH' region" evidence="10">
    <location>
        <begin position="58"/>
        <end position="68"/>
    </location>
</feature>
<gene>
    <name evidence="10" type="primary">ileS</name>
    <name evidence="13" type="ORF">SAMN05660653_02966</name>
</gene>
<feature type="domain" description="Methionyl/Valyl/Leucyl/Isoleucyl-tRNA synthetase anticodon-binding" evidence="12">
    <location>
        <begin position="693"/>
        <end position="847"/>
    </location>
</feature>
<dbReference type="CDD" id="cd00818">
    <property type="entry name" value="IleRS_core"/>
    <property type="match status" value="1"/>
</dbReference>
<dbReference type="Pfam" id="PF08264">
    <property type="entry name" value="Anticodon_1"/>
    <property type="match status" value="1"/>
</dbReference>
<feature type="binding site" evidence="10">
    <location>
        <position position="610"/>
    </location>
    <ligand>
        <name>ATP</name>
        <dbReference type="ChEBI" id="CHEBI:30616"/>
    </ligand>
</feature>
<dbReference type="PRINTS" id="PR00984">
    <property type="entry name" value="TRNASYNTHILE"/>
</dbReference>
<dbReference type="GO" id="GO:0002161">
    <property type="term" value="F:aminoacyl-tRNA deacylase activity"/>
    <property type="evidence" value="ECO:0007669"/>
    <property type="project" value="InterPro"/>
</dbReference>
<keyword evidence="4 10" id="KW-0547">Nucleotide-binding</keyword>
<comment type="cofactor">
    <cofactor evidence="10">
        <name>Zn(2+)</name>
        <dbReference type="ChEBI" id="CHEBI:29105"/>
    </cofactor>
    <text evidence="10">Binds 1 zinc ion per subunit.</text>
</comment>
<dbReference type="PROSITE" id="PS00178">
    <property type="entry name" value="AA_TRNA_LIGASE_I"/>
    <property type="match status" value="1"/>
</dbReference>
<dbReference type="PANTHER" id="PTHR42765:SF1">
    <property type="entry name" value="ISOLEUCINE--TRNA LIGASE, MITOCHONDRIAL"/>
    <property type="match status" value="1"/>
</dbReference>
<dbReference type="InterPro" id="IPR014729">
    <property type="entry name" value="Rossmann-like_a/b/a_fold"/>
</dbReference>
<feature type="domain" description="Aminoacyl-tRNA synthetase class Ia" evidence="11">
    <location>
        <begin position="28"/>
        <end position="646"/>
    </location>
</feature>
<dbReference type="RefSeq" id="WP_092123453.1">
    <property type="nucleotide sequence ID" value="NZ_FMXO01000019.1"/>
</dbReference>
<evidence type="ECO:0000256" key="7">
    <source>
        <dbReference type="ARBA" id="ARBA00023146"/>
    </source>
</evidence>
<keyword evidence="5 10" id="KW-0067">ATP-binding</keyword>
<dbReference type="GO" id="GO:0000049">
    <property type="term" value="F:tRNA binding"/>
    <property type="evidence" value="ECO:0007669"/>
    <property type="project" value="InterPro"/>
</dbReference>
<evidence type="ECO:0000256" key="3">
    <source>
        <dbReference type="ARBA" id="ARBA00022598"/>
    </source>
</evidence>
<comment type="subcellular location">
    <subcellularLocation>
        <location evidence="10">Cytoplasm</location>
    </subcellularLocation>
</comment>
<evidence type="ECO:0000256" key="4">
    <source>
        <dbReference type="ARBA" id="ARBA00022741"/>
    </source>
</evidence>
<feature type="short sequence motif" description="'KMSKS' region" evidence="10">
    <location>
        <begin position="607"/>
        <end position="611"/>
    </location>
</feature>
<comment type="subunit">
    <text evidence="10">Monomer.</text>
</comment>
<keyword evidence="14" id="KW-1185">Reference proteome</keyword>
<feature type="binding site" evidence="10">
    <location>
        <position position="941"/>
    </location>
    <ligand>
        <name>Zn(2+)</name>
        <dbReference type="ChEBI" id="CHEBI:29105"/>
    </ligand>
</feature>
<keyword evidence="6 10" id="KW-0648">Protein biosynthesis</keyword>
<proteinExistence type="inferred from homology"/>
<dbReference type="SUPFAM" id="SSF50677">
    <property type="entry name" value="ValRS/IleRS/LeuRS editing domain"/>
    <property type="match status" value="1"/>
</dbReference>
<evidence type="ECO:0000256" key="8">
    <source>
        <dbReference type="ARBA" id="ARBA00025217"/>
    </source>
</evidence>
<dbReference type="InterPro" id="IPR050081">
    <property type="entry name" value="Ile-tRNA_ligase"/>
</dbReference>
<keyword evidence="10" id="KW-0479">Metal-binding</keyword>
<dbReference type="GO" id="GO:0004822">
    <property type="term" value="F:isoleucine-tRNA ligase activity"/>
    <property type="evidence" value="ECO:0007669"/>
    <property type="project" value="UniProtKB-UniRule"/>
</dbReference>
<dbReference type="InterPro" id="IPR009080">
    <property type="entry name" value="tRNAsynth_Ia_anticodon-bd"/>
</dbReference>
<dbReference type="Gene3D" id="3.90.740.10">
    <property type="entry name" value="Valyl/Leucyl/Isoleucyl-tRNA synthetase, editing domain"/>
    <property type="match status" value="1"/>
</dbReference>
<feature type="binding site" evidence="10">
    <location>
        <position position="566"/>
    </location>
    <ligand>
        <name>L-isoleucyl-5'-AMP</name>
        <dbReference type="ChEBI" id="CHEBI:178002"/>
    </ligand>
</feature>
<dbReference type="Gene3D" id="1.10.10.830">
    <property type="entry name" value="Ile-tRNA synthetase CP2 domain-like"/>
    <property type="match status" value="1"/>
</dbReference>
<dbReference type="Gene3D" id="3.40.50.620">
    <property type="entry name" value="HUPs"/>
    <property type="match status" value="2"/>
</dbReference>
<comment type="catalytic activity">
    <reaction evidence="9 10">
        <text>tRNA(Ile) + L-isoleucine + ATP = L-isoleucyl-tRNA(Ile) + AMP + diphosphate</text>
        <dbReference type="Rhea" id="RHEA:11060"/>
        <dbReference type="Rhea" id="RHEA-COMP:9666"/>
        <dbReference type="Rhea" id="RHEA-COMP:9695"/>
        <dbReference type="ChEBI" id="CHEBI:30616"/>
        <dbReference type="ChEBI" id="CHEBI:33019"/>
        <dbReference type="ChEBI" id="CHEBI:58045"/>
        <dbReference type="ChEBI" id="CHEBI:78442"/>
        <dbReference type="ChEBI" id="CHEBI:78528"/>
        <dbReference type="ChEBI" id="CHEBI:456215"/>
        <dbReference type="EC" id="6.1.1.5"/>
    </reaction>
</comment>
<reference evidence="13 14" key="1">
    <citation type="submission" date="2016-10" db="EMBL/GenBank/DDBJ databases">
        <authorList>
            <person name="de Groot N.N."/>
        </authorList>
    </citation>
    <scope>NUCLEOTIDE SEQUENCE [LARGE SCALE GENOMIC DNA]</scope>
    <source>
        <strain evidence="13 14">ASO4-2</strain>
    </source>
</reference>
<dbReference type="InterPro" id="IPR033708">
    <property type="entry name" value="Anticodon_Ile_BEm"/>
</dbReference>
<dbReference type="PANTHER" id="PTHR42765">
    <property type="entry name" value="SOLEUCYL-TRNA SYNTHETASE"/>
    <property type="match status" value="1"/>
</dbReference>
<dbReference type="InterPro" id="IPR002300">
    <property type="entry name" value="aa-tRNA-synth_Ia"/>
</dbReference>
<dbReference type="GO" id="GO:0006428">
    <property type="term" value="P:isoleucyl-tRNA aminoacylation"/>
    <property type="evidence" value="ECO:0007669"/>
    <property type="project" value="UniProtKB-UniRule"/>
</dbReference>
<dbReference type="SUPFAM" id="SSF47323">
    <property type="entry name" value="Anticodon-binding domain of a subclass of class I aminoacyl-tRNA synthetases"/>
    <property type="match status" value="1"/>
</dbReference>
<comment type="similarity">
    <text evidence="1 10">Belongs to the class-I aminoacyl-tRNA synthetase family. IleS type 1 subfamily.</text>
</comment>
<feature type="binding site" evidence="10">
    <location>
        <position position="938"/>
    </location>
    <ligand>
        <name>Zn(2+)</name>
        <dbReference type="ChEBI" id="CHEBI:29105"/>
    </ligand>
</feature>
<evidence type="ECO:0000256" key="10">
    <source>
        <dbReference type="HAMAP-Rule" id="MF_02002"/>
    </source>
</evidence>
<dbReference type="SUPFAM" id="SSF52374">
    <property type="entry name" value="Nucleotidylyl transferase"/>
    <property type="match status" value="1"/>
</dbReference>
<dbReference type="GO" id="GO:0005524">
    <property type="term" value="F:ATP binding"/>
    <property type="evidence" value="ECO:0007669"/>
    <property type="project" value="UniProtKB-UniRule"/>
</dbReference>
<dbReference type="Proteomes" id="UP000198771">
    <property type="component" value="Unassembled WGS sequence"/>
</dbReference>
<name>A0A1G6EM07_9BACT</name>
<feature type="binding site" evidence="10">
    <location>
        <position position="910"/>
    </location>
    <ligand>
        <name>Zn(2+)</name>
        <dbReference type="ChEBI" id="CHEBI:29105"/>
    </ligand>
</feature>
<organism evidence="13 14">
    <name type="scientific">Desulfonatronum thiosulfatophilum</name>
    <dbReference type="NCBI Taxonomy" id="617002"/>
    <lineage>
        <taxon>Bacteria</taxon>
        <taxon>Pseudomonadati</taxon>
        <taxon>Thermodesulfobacteriota</taxon>
        <taxon>Desulfovibrionia</taxon>
        <taxon>Desulfovibrionales</taxon>
        <taxon>Desulfonatronaceae</taxon>
        <taxon>Desulfonatronum</taxon>
    </lineage>
</organism>
<keyword evidence="7 10" id="KW-0030">Aminoacyl-tRNA synthetase</keyword>
<keyword evidence="10" id="KW-0862">Zinc</keyword>
<dbReference type="InterPro" id="IPR023585">
    <property type="entry name" value="Ile-tRNA-ligase_type1"/>
</dbReference>
<evidence type="ECO:0000313" key="14">
    <source>
        <dbReference type="Proteomes" id="UP000198771"/>
    </source>
</evidence>
<dbReference type="OrthoDB" id="9810365at2"/>